<dbReference type="AlphaFoldDB" id="A0A392RYE0"/>
<keyword evidence="2" id="KW-1185">Reference proteome</keyword>
<dbReference type="EMBL" id="LXQA010288933">
    <property type="protein sequence ID" value="MCI41177.1"/>
    <property type="molecule type" value="Genomic_DNA"/>
</dbReference>
<reference evidence="1 2" key="1">
    <citation type="journal article" date="2018" name="Front. Plant Sci.">
        <title>Red Clover (Trifolium pratense) and Zigzag Clover (T. medium) - A Picture of Genomic Similarities and Differences.</title>
        <authorList>
            <person name="Dluhosova J."/>
            <person name="Istvanek J."/>
            <person name="Nedelnik J."/>
            <person name="Repkova J."/>
        </authorList>
    </citation>
    <scope>NUCLEOTIDE SEQUENCE [LARGE SCALE GENOMIC DNA]</scope>
    <source>
        <strain evidence="2">cv. 10/8</strain>
        <tissue evidence="1">Leaf</tissue>
    </source>
</reference>
<comment type="caution">
    <text evidence="1">The sequence shown here is derived from an EMBL/GenBank/DDBJ whole genome shotgun (WGS) entry which is preliminary data.</text>
</comment>
<organism evidence="1 2">
    <name type="scientific">Trifolium medium</name>
    <dbReference type="NCBI Taxonomy" id="97028"/>
    <lineage>
        <taxon>Eukaryota</taxon>
        <taxon>Viridiplantae</taxon>
        <taxon>Streptophyta</taxon>
        <taxon>Embryophyta</taxon>
        <taxon>Tracheophyta</taxon>
        <taxon>Spermatophyta</taxon>
        <taxon>Magnoliopsida</taxon>
        <taxon>eudicotyledons</taxon>
        <taxon>Gunneridae</taxon>
        <taxon>Pentapetalae</taxon>
        <taxon>rosids</taxon>
        <taxon>fabids</taxon>
        <taxon>Fabales</taxon>
        <taxon>Fabaceae</taxon>
        <taxon>Papilionoideae</taxon>
        <taxon>50 kb inversion clade</taxon>
        <taxon>NPAAA clade</taxon>
        <taxon>Hologalegina</taxon>
        <taxon>IRL clade</taxon>
        <taxon>Trifolieae</taxon>
        <taxon>Trifolium</taxon>
    </lineage>
</organism>
<accession>A0A392RYE0</accession>
<proteinExistence type="predicted"/>
<evidence type="ECO:0000313" key="2">
    <source>
        <dbReference type="Proteomes" id="UP000265520"/>
    </source>
</evidence>
<evidence type="ECO:0000313" key="1">
    <source>
        <dbReference type="EMBL" id="MCI41177.1"/>
    </source>
</evidence>
<name>A0A392RYE0_9FABA</name>
<sequence>MENKAADALSRCYDDIELKNLMSYPQWADSKKLLDEVHNDTEIQKLIQELQANSEAKPGFSVKQGVLFYHWRLVISP</sequence>
<protein>
    <submittedName>
        <fullName evidence="1">Uncharacterized protein</fullName>
    </submittedName>
</protein>
<dbReference type="Proteomes" id="UP000265520">
    <property type="component" value="Unassembled WGS sequence"/>
</dbReference>